<dbReference type="AlphaFoldDB" id="A0A1R4GY51"/>
<dbReference type="OrthoDB" id="8768428at2"/>
<dbReference type="GO" id="GO:0015074">
    <property type="term" value="P:DNA integration"/>
    <property type="evidence" value="ECO:0007669"/>
    <property type="project" value="InterPro"/>
</dbReference>
<name>A0A1R4GY51_9GAMM</name>
<dbReference type="EMBL" id="FUGE01000271">
    <property type="protein sequence ID" value="SJM73136.1"/>
    <property type="molecule type" value="Genomic_DNA"/>
</dbReference>
<dbReference type="Gene3D" id="1.10.443.10">
    <property type="entry name" value="Intergrase catalytic core"/>
    <property type="match status" value="1"/>
</dbReference>
<evidence type="ECO:0000313" key="2">
    <source>
        <dbReference type="EMBL" id="SJM73136.1"/>
    </source>
</evidence>
<evidence type="ECO:0008006" key="4">
    <source>
        <dbReference type="Google" id="ProtNLM"/>
    </source>
</evidence>
<protein>
    <recommendedName>
        <fullName evidence="4">Phage integrase family protein</fullName>
    </recommendedName>
</protein>
<organism evidence="2 3">
    <name type="scientific">Psychrobacter piechaudii</name>
    <dbReference type="NCBI Taxonomy" id="1945521"/>
    <lineage>
        <taxon>Bacteria</taxon>
        <taxon>Pseudomonadati</taxon>
        <taxon>Pseudomonadota</taxon>
        <taxon>Gammaproteobacteria</taxon>
        <taxon>Moraxellales</taxon>
        <taxon>Moraxellaceae</taxon>
        <taxon>Psychrobacter</taxon>
    </lineage>
</organism>
<dbReference type="RefSeq" id="WP_077452133.1">
    <property type="nucleotide sequence ID" value="NZ_FUGE01000271.1"/>
</dbReference>
<dbReference type="SUPFAM" id="SSF56349">
    <property type="entry name" value="DNA breaking-rejoining enzymes"/>
    <property type="match status" value="1"/>
</dbReference>
<proteinExistence type="predicted"/>
<dbReference type="InterPro" id="IPR013762">
    <property type="entry name" value="Integrase-like_cat_sf"/>
</dbReference>
<dbReference type="Proteomes" id="UP000188357">
    <property type="component" value="Unassembled WGS sequence"/>
</dbReference>
<gene>
    <name evidence="2" type="ORF">A1232T_02342</name>
</gene>
<evidence type="ECO:0000256" key="1">
    <source>
        <dbReference type="ARBA" id="ARBA00023172"/>
    </source>
</evidence>
<sequence length="641" mass="73514">MFGFVVDSTGHIVSKYNDVRWDFTSWHGSTQKIYFGDGPGNGYKVSKDNADLLRLIMAWWIWGPGESITTRTLVSKFNTIKPIFVICSQHNILVSELSRDPEVIKKIAIEGKFSHNHLITYLHDISFNSDKLGFDILDSNAMKIFVAHLKVKESTQTAFIPPRIWSYQLIRLKECLDDYLVNKDNFENFFKYCLLAYRPIHSEYTALPYELYGEEFKGIQKPKEDIVSSKRCIKKLASKFGVLHTLEKWKITDNKCNLHTLSGYMNLISFCGMAYILNFSLMRVQECSRLKSDCLEVEVDETGSEIYLIKGATTKTIQDKEARWIVPPIVKSAVDAMKHITELRALAAKYNSKLKPQKKWFENPTLQCHAYEPWRISFVDASTEYVTPRTYREVFSNYPKLFDSNEMKITKHDLKIAHRMTANLDPSIYDVGKVWPLAWHQLRRTGAVNMLASGLVSELSLQYQLKHASLAMSRYYGQNYYKLKAPLNSEARGLYLKEMYETIIREFTDLQSDNYISPHGDKRKEQILSEITEKDHKQLIDAAKKGKISYRETFLGGCANQGPPCPYGGISNITSCMGFDDKSACNAVILDKNKLPVINELKQNLQIQLTNTDDQSPLYSSLKAQIESAERAINVIKTIQV</sequence>
<keyword evidence="1" id="KW-0233">DNA recombination</keyword>
<dbReference type="GO" id="GO:0003677">
    <property type="term" value="F:DNA binding"/>
    <property type="evidence" value="ECO:0007669"/>
    <property type="project" value="InterPro"/>
</dbReference>
<keyword evidence="3" id="KW-1185">Reference proteome</keyword>
<dbReference type="GO" id="GO:0006310">
    <property type="term" value="P:DNA recombination"/>
    <property type="evidence" value="ECO:0007669"/>
    <property type="project" value="UniProtKB-KW"/>
</dbReference>
<evidence type="ECO:0000313" key="3">
    <source>
        <dbReference type="Proteomes" id="UP000188357"/>
    </source>
</evidence>
<reference evidence="2 3" key="1">
    <citation type="submission" date="2017-02" db="EMBL/GenBank/DDBJ databases">
        <authorList>
            <person name="Peterson S.W."/>
        </authorList>
    </citation>
    <scope>NUCLEOTIDE SEQUENCE [LARGE SCALE GENOMIC DNA]</scope>
    <source>
        <strain evidence="2">Psychrobacter_piechaudii</strain>
    </source>
</reference>
<dbReference type="InterPro" id="IPR011010">
    <property type="entry name" value="DNA_brk_join_enz"/>
</dbReference>
<accession>A0A1R4GY51</accession>